<dbReference type="SMART" id="SM00347">
    <property type="entry name" value="HTH_MARR"/>
    <property type="match status" value="1"/>
</dbReference>
<dbReference type="PANTHER" id="PTHR33164:SF57">
    <property type="entry name" value="MARR-FAMILY TRANSCRIPTIONAL REGULATOR"/>
    <property type="match status" value="1"/>
</dbReference>
<organism evidence="2 3">
    <name type="scientific">Nitratireductor indicus C115</name>
    <dbReference type="NCBI Taxonomy" id="1231190"/>
    <lineage>
        <taxon>Bacteria</taxon>
        <taxon>Pseudomonadati</taxon>
        <taxon>Pseudomonadota</taxon>
        <taxon>Alphaproteobacteria</taxon>
        <taxon>Hyphomicrobiales</taxon>
        <taxon>Phyllobacteriaceae</taxon>
        <taxon>Nitratireductor</taxon>
    </lineage>
</organism>
<dbReference type="EMBL" id="AMSI01000009">
    <property type="protein sequence ID" value="EKF41789.1"/>
    <property type="molecule type" value="Genomic_DNA"/>
</dbReference>
<dbReference type="Proteomes" id="UP000007374">
    <property type="component" value="Unassembled WGS sequence"/>
</dbReference>
<name>K2NVB6_9HYPH</name>
<dbReference type="InterPro" id="IPR036390">
    <property type="entry name" value="WH_DNA-bd_sf"/>
</dbReference>
<dbReference type="SUPFAM" id="SSF46785">
    <property type="entry name" value="Winged helix' DNA-binding domain"/>
    <property type="match status" value="1"/>
</dbReference>
<dbReference type="STRING" id="721133.SAMN05216176_10992"/>
<dbReference type="InterPro" id="IPR000835">
    <property type="entry name" value="HTH_MarR-typ"/>
</dbReference>
<dbReference type="eggNOG" id="COG1846">
    <property type="taxonomic scope" value="Bacteria"/>
</dbReference>
<dbReference type="AlphaFoldDB" id="K2NVB6"/>
<dbReference type="Pfam" id="PF12802">
    <property type="entry name" value="MarR_2"/>
    <property type="match status" value="1"/>
</dbReference>
<gene>
    <name evidence="2" type="ORF">NA8A_14269</name>
</gene>
<evidence type="ECO:0000313" key="3">
    <source>
        <dbReference type="Proteomes" id="UP000007374"/>
    </source>
</evidence>
<protein>
    <submittedName>
        <fullName evidence="2">Transcriptional regulator</fullName>
    </submittedName>
</protein>
<accession>K2NVB6</accession>
<dbReference type="PRINTS" id="PR00598">
    <property type="entry name" value="HTHMARR"/>
</dbReference>
<dbReference type="Gene3D" id="1.10.10.10">
    <property type="entry name" value="Winged helix-like DNA-binding domain superfamily/Winged helix DNA-binding domain"/>
    <property type="match status" value="1"/>
</dbReference>
<dbReference type="PATRIC" id="fig|1231190.3.peg.2965"/>
<dbReference type="PROSITE" id="PS50995">
    <property type="entry name" value="HTH_MARR_2"/>
    <property type="match status" value="1"/>
</dbReference>
<evidence type="ECO:0000313" key="2">
    <source>
        <dbReference type="EMBL" id="EKF41789.1"/>
    </source>
</evidence>
<reference evidence="2 3" key="1">
    <citation type="journal article" date="2012" name="J. Bacteriol.">
        <title>Genome Sequence of Nitratireductor indicus Type Strain C115.</title>
        <authorList>
            <person name="Lai Q."/>
            <person name="Li G."/>
            <person name="Yu Z."/>
            <person name="Shao Z."/>
        </authorList>
    </citation>
    <scope>NUCLEOTIDE SEQUENCE [LARGE SCALE GENOMIC DNA]</scope>
    <source>
        <strain evidence="2 3">C115</strain>
    </source>
</reference>
<dbReference type="PANTHER" id="PTHR33164">
    <property type="entry name" value="TRANSCRIPTIONAL REGULATOR, MARR FAMILY"/>
    <property type="match status" value="1"/>
</dbReference>
<dbReference type="GO" id="GO:0003700">
    <property type="term" value="F:DNA-binding transcription factor activity"/>
    <property type="evidence" value="ECO:0007669"/>
    <property type="project" value="InterPro"/>
</dbReference>
<evidence type="ECO:0000259" key="1">
    <source>
        <dbReference type="PROSITE" id="PS50995"/>
    </source>
</evidence>
<proteinExistence type="predicted"/>
<dbReference type="InterPro" id="IPR039422">
    <property type="entry name" value="MarR/SlyA-like"/>
</dbReference>
<dbReference type="InterPro" id="IPR036388">
    <property type="entry name" value="WH-like_DNA-bd_sf"/>
</dbReference>
<comment type="caution">
    <text evidence="2">The sequence shown here is derived from an EMBL/GenBank/DDBJ whole genome shotgun (WGS) entry which is preliminary data.</text>
</comment>
<keyword evidence="3" id="KW-1185">Reference proteome</keyword>
<sequence length="203" mass="22860">MAFHKNLSRRASLKPEAAGVILDHTGFQFERNFTDSWHLFCEETNMGSASLISGDHGSAAHERLRMWIRLMRASRLIEAVLRERLKTRFDTTLPRFEVLAALARTSDGMTMSDISRALLVSNGNITGIVERLVGEGLADRTRREGDRRTSVIRLTETGQSLVARMVEAHRNWIDELLGDLPDEDVRGLVSTLNAFENSWEGHA</sequence>
<feature type="domain" description="HTH marR-type" evidence="1">
    <location>
        <begin position="63"/>
        <end position="197"/>
    </location>
</feature>
<dbReference type="GO" id="GO:0006950">
    <property type="term" value="P:response to stress"/>
    <property type="evidence" value="ECO:0007669"/>
    <property type="project" value="TreeGrafter"/>
</dbReference>